<dbReference type="PROSITE" id="PS01039">
    <property type="entry name" value="SBP_BACTERIAL_3"/>
    <property type="match status" value="1"/>
</dbReference>
<evidence type="ECO:0000256" key="4">
    <source>
        <dbReference type="RuleBase" id="RU003744"/>
    </source>
</evidence>
<feature type="domain" description="Solute-binding protein family 3/N-terminal" evidence="5">
    <location>
        <begin position="21"/>
        <end position="250"/>
    </location>
</feature>
<dbReference type="EMBL" id="JADPRT010000003">
    <property type="protein sequence ID" value="MBF9068086.1"/>
    <property type="molecule type" value="Genomic_DNA"/>
</dbReference>
<proteinExistence type="inferred from homology"/>
<organism evidence="6 7">
    <name type="scientific">Streptacidiphilus fuscans</name>
    <dbReference type="NCBI Taxonomy" id="2789292"/>
    <lineage>
        <taxon>Bacteria</taxon>
        <taxon>Bacillati</taxon>
        <taxon>Actinomycetota</taxon>
        <taxon>Actinomycetes</taxon>
        <taxon>Kitasatosporales</taxon>
        <taxon>Streptomycetaceae</taxon>
        <taxon>Streptacidiphilus</taxon>
    </lineage>
</organism>
<dbReference type="Gene3D" id="3.40.190.10">
    <property type="entry name" value="Periplasmic binding protein-like II"/>
    <property type="match status" value="2"/>
</dbReference>
<protein>
    <submittedName>
        <fullName evidence="6">Amino acid ABC transporter substrate-binding protein</fullName>
    </submittedName>
</protein>
<evidence type="ECO:0000313" key="6">
    <source>
        <dbReference type="EMBL" id="MBF9068086.1"/>
    </source>
</evidence>
<dbReference type="SMART" id="SM00062">
    <property type="entry name" value="PBPb"/>
    <property type="match status" value="1"/>
</dbReference>
<dbReference type="InterPro" id="IPR001638">
    <property type="entry name" value="Solute-binding_3/MltF_N"/>
</dbReference>
<evidence type="ECO:0000259" key="5">
    <source>
        <dbReference type="SMART" id="SM00062"/>
    </source>
</evidence>
<dbReference type="CDD" id="cd13692">
    <property type="entry name" value="PBP2_BztA"/>
    <property type="match status" value="1"/>
</dbReference>
<dbReference type="RefSeq" id="WP_196193257.1">
    <property type="nucleotide sequence ID" value="NZ_JADPRT010000003.1"/>
</dbReference>
<dbReference type="PANTHER" id="PTHR30085">
    <property type="entry name" value="AMINO ACID ABC TRANSPORTER PERMEASE"/>
    <property type="match status" value="1"/>
</dbReference>
<evidence type="ECO:0000256" key="2">
    <source>
        <dbReference type="ARBA" id="ARBA00022448"/>
    </source>
</evidence>
<reference evidence="6" key="1">
    <citation type="submission" date="2020-11" db="EMBL/GenBank/DDBJ databases">
        <title>Isolation and identification of active actinomycetes.</title>
        <authorList>
            <person name="Yu B."/>
        </authorList>
    </citation>
    <scope>NUCLEOTIDE SEQUENCE</scope>
    <source>
        <strain evidence="6">NEAU-YB345</strain>
    </source>
</reference>
<sequence>MSTQTIAAPAATFDRVRANGALRVVVSQGIAGLSQQGPDGSWSGLDVDIARAVAAAVTGRADAVEWLPTDPADRLDRLVSGEADLVTCNLTWTLGREATAPVLFTGVTCYDGEGFLVRAADGITGAEQLAGRRLAVQAGTTSAANLAAWFGSRGLAVEPVACPTPAATLAAFVSGECSAYVLDRVALAGIRASLPDPEAHLILADTISREPMAMAVRDDDPAWFRACRWVLQFLTAAEHAAAEAPEGGREQALAAVAQAADSRGAALGLMSGWAFAVLDAVGTYGDIYARNLGPASGLDVPRGLNALWTDGGLHYPIPFG</sequence>
<evidence type="ECO:0000256" key="1">
    <source>
        <dbReference type="ARBA" id="ARBA00010333"/>
    </source>
</evidence>
<dbReference type="InterPro" id="IPR051455">
    <property type="entry name" value="Bact_solute-bind_prot3"/>
</dbReference>
<evidence type="ECO:0000256" key="3">
    <source>
        <dbReference type="ARBA" id="ARBA00022729"/>
    </source>
</evidence>
<comment type="similarity">
    <text evidence="1 4">Belongs to the bacterial solute-binding protein 3 family.</text>
</comment>
<comment type="caution">
    <text evidence="6">The sequence shown here is derived from an EMBL/GenBank/DDBJ whole genome shotgun (WGS) entry which is preliminary data.</text>
</comment>
<dbReference type="Pfam" id="PF00497">
    <property type="entry name" value="SBP_bac_3"/>
    <property type="match status" value="1"/>
</dbReference>
<dbReference type="AlphaFoldDB" id="A0A931B338"/>
<dbReference type="PANTHER" id="PTHR30085:SF7">
    <property type="entry name" value="AMINO-ACID ABC TRANSPORTER-BINDING PROTEIN YHDW-RELATED"/>
    <property type="match status" value="1"/>
</dbReference>
<gene>
    <name evidence="6" type="ORF">I2501_08545</name>
</gene>
<dbReference type="InterPro" id="IPR018313">
    <property type="entry name" value="SBP_3_CS"/>
</dbReference>
<name>A0A931B338_9ACTN</name>
<dbReference type="SUPFAM" id="SSF53850">
    <property type="entry name" value="Periplasmic binding protein-like II"/>
    <property type="match status" value="1"/>
</dbReference>
<keyword evidence="3" id="KW-0732">Signal</keyword>
<evidence type="ECO:0000313" key="7">
    <source>
        <dbReference type="Proteomes" id="UP000657385"/>
    </source>
</evidence>
<keyword evidence="2" id="KW-0813">Transport</keyword>
<dbReference type="GO" id="GO:0006865">
    <property type="term" value="P:amino acid transport"/>
    <property type="evidence" value="ECO:0007669"/>
    <property type="project" value="TreeGrafter"/>
</dbReference>
<dbReference type="Proteomes" id="UP000657385">
    <property type="component" value="Unassembled WGS sequence"/>
</dbReference>
<accession>A0A931B338</accession>
<keyword evidence="7" id="KW-1185">Reference proteome</keyword>